<reference evidence="2 3" key="1">
    <citation type="journal article" date="2015" name="Proc. Natl. Acad. Sci. U.S.A.">
        <title>The resurrection genome of Boea hygrometrica: A blueprint for survival of dehydration.</title>
        <authorList>
            <person name="Xiao L."/>
            <person name="Yang G."/>
            <person name="Zhang L."/>
            <person name="Yang X."/>
            <person name="Zhao S."/>
            <person name="Ji Z."/>
            <person name="Zhou Q."/>
            <person name="Hu M."/>
            <person name="Wang Y."/>
            <person name="Chen M."/>
            <person name="Xu Y."/>
            <person name="Jin H."/>
            <person name="Xiao X."/>
            <person name="Hu G."/>
            <person name="Bao F."/>
            <person name="Hu Y."/>
            <person name="Wan P."/>
            <person name="Li L."/>
            <person name="Deng X."/>
            <person name="Kuang T."/>
            <person name="Xiang C."/>
            <person name="Zhu J.K."/>
            <person name="Oliver M.J."/>
            <person name="He Y."/>
        </authorList>
    </citation>
    <scope>NUCLEOTIDE SEQUENCE [LARGE SCALE GENOMIC DNA]</scope>
    <source>
        <strain evidence="3">cv. XS01</strain>
    </source>
</reference>
<sequence>MDSLLANYASSDEEEEKHYLSEPLASKSGAEEEQSESTSTPGGFFTSLPPPKSSLFNSLPAPKSQSFPDPKPNTYYVKQDEQTDDRVLENSKPKTSSSSSLFSAIPPPKSSASASSSTTTSKKVVQFRPPPIVNPFSSSADDEDEDEEERQRKRSKASLSTSSAVSFLSSMPAPKNSATLGAIPSALGSGRRCIIESEARESTESVTGRDTVVSSNVGSVNNQSDETNYDHSSWGLGSKSTAYYSGTETFQAENVASAVMSSVMANDGGADSDLGFSKVESDELNYDYPGTISGSESYNKHHNGGQFVSVGPEAVNYSYGNEDHVDYPNYTAGYGYSSDNPQNVHNWADTSIMTAFPEASGGLETGKRGRRDAPQDIVEVKQDELMKNRPREDQTKMTGIAFGPAFQPTSSKGKPSKLHKRKHQIGSLFFDMKQKETELAERRSKGYATKSQTQAKYGCWNKDVGVESMFNEKENLEKKPVAKKLCICSDTTHAGSFRCRLHRKDPTRAGAQPLLTHHL</sequence>
<dbReference type="InterPro" id="IPR018800">
    <property type="entry name" value="PRCC"/>
</dbReference>
<protein>
    <submittedName>
        <fullName evidence="2">Uncharacterized protein</fullName>
    </submittedName>
</protein>
<dbReference type="OrthoDB" id="206969at2759"/>
<dbReference type="GO" id="GO:0005634">
    <property type="term" value="C:nucleus"/>
    <property type="evidence" value="ECO:0007669"/>
    <property type="project" value="TreeGrafter"/>
</dbReference>
<proteinExistence type="predicted"/>
<dbReference type="PANTHER" id="PTHR13621">
    <property type="entry name" value="PROLINE-RICH PROTEIN PRCC"/>
    <property type="match status" value="1"/>
</dbReference>
<accession>A0A2Z7AV22</accession>
<dbReference type="Pfam" id="PF10253">
    <property type="entry name" value="PRCC"/>
    <property type="match status" value="1"/>
</dbReference>
<feature type="compositionally biased region" description="Low complexity" evidence="1">
    <location>
        <begin position="157"/>
        <end position="170"/>
    </location>
</feature>
<feature type="region of interest" description="Disordered" evidence="1">
    <location>
        <begin position="1"/>
        <end position="183"/>
    </location>
</feature>
<name>A0A2Z7AV22_9LAMI</name>
<dbReference type="Proteomes" id="UP000250235">
    <property type="component" value="Unassembled WGS sequence"/>
</dbReference>
<gene>
    <name evidence="2" type="ORF">F511_04795</name>
</gene>
<organism evidence="2 3">
    <name type="scientific">Dorcoceras hygrometricum</name>
    <dbReference type="NCBI Taxonomy" id="472368"/>
    <lineage>
        <taxon>Eukaryota</taxon>
        <taxon>Viridiplantae</taxon>
        <taxon>Streptophyta</taxon>
        <taxon>Embryophyta</taxon>
        <taxon>Tracheophyta</taxon>
        <taxon>Spermatophyta</taxon>
        <taxon>Magnoliopsida</taxon>
        <taxon>eudicotyledons</taxon>
        <taxon>Gunneridae</taxon>
        <taxon>Pentapetalae</taxon>
        <taxon>asterids</taxon>
        <taxon>lamiids</taxon>
        <taxon>Lamiales</taxon>
        <taxon>Gesneriaceae</taxon>
        <taxon>Didymocarpoideae</taxon>
        <taxon>Trichosporeae</taxon>
        <taxon>Loxocarpinae</taxon>
        <taxon>Dorcoceras</taxon>
    </lineage>
</organism>
<dbReference type="PANTHER" id="PTHR13621:SF2">
    <property type="entry name" value="PROLINE-RICH PROTEIN PRCC"/>
    <property type="match status" value="1"/>
</dbReference>
<feature type="compositionally biased region" description="Basic and acidic residues" evidence="1">
    <location>
        <begin position="78"/>
        <end position="92"/>
    </location>
</feature>
<feature type="compositionally biased region" description="Low complexity" evidence="1">
    <location>
        <begin position="93"/>
        <end position="123"/>
    </location>
</feature>
<dbReference type="AlphaFoldDB" id="A0A2Z7AV22"/>
<dbReference type="EMBL" id="KV011838">
    <property type="protein sequence ID" value="KZV25734.1"/>
    <property type="molecule type" value="Genomic_DNA"/>
</dbReference>
<evidence type="ECO:0000256" key="1">
    <source>
        <dbReference type="SAM" id="MobiDB-lite"/>
    </source>
</evidence>
<evidence type="ECO:0000313" key="2">
    <source>
        <dbReference type="EMBL" id="KZV25734.1"/>
    </source>
</evidence>
<evidence type="ECO:0000313" key="3">
    <source>
        <dbReference type="Proteomes" id="UP000250235"/>
    </source>
</evidence>
<keyword evidence="3" id="KW-1185">Reference proteome</keyword>